<feature type="domain" description="CUB" evidence="3">
    <location>
        <begin position="108"/>
        <end position="226"/>
    </location>
</feature>
<gene>
    <name evidence="4" type="ORF">ONE63_002322</name>
</gene>
<evidence type="ECO:0000313" key="5">
    <source>
        <dbReference type="Proteomes" id="UP001075354"/>
    </source>
</evidence>
<dbReference type="Pfam" id="PF00431">
    <property type="entry name" value="CUB"/>
    <property type="match status" value="1"/>
</dbReference>
<evidence type="ECO:0000259" key="3">
    <source>
        <dbReference type="PROSITE" id="PS01180"/>
    </source>
</evidence>
<dbReference type="Proteomes" id="UP001075354">
    <property type="component" value="Chromosome 12"/>
</dbReference>
<dbReference type="PANTHER" id="PTHR33236:SF4">
    <property type="entry name" value="CUB DOMAIN-CONTAINING PROTEIN"/>
    <property type="match status" value="1"/>
</dbReference>
<comment type="caution">
    <text evidence="4">The sequence shown here is derived from an EMBL/GenBank/DDBJ whole genome shotgun (WGS) entry which is preliminary data.</text>
</comment>
<protein>
    <recommendedName>
        <fullName evidence="3">CUB domain-containing protein</fullName>
    </recommendedName>
</protein>
<dbReference type="SUPFAM" id="SSF49854">
    <property type="entry name" value="Spermadhesin, CUB domain"/>
    <property type="match status" value="1"/>
</dbReference>
<sequence length="398" mass="44074">MPRNIYPVSTFYLFVVTRDNFRNSVSSRIVQKSCRIRFQTDDAHVFSPVFCVAVLNFFPVPVSDECLSSDGRRTGICLNTYECRIQNGKSYGPCALGFGVCCVFTASCGDVIENNVTYFVSPNFPAITREPSSCELEVKKVAPDVSQLRLDFIHFSMGQPNRRTGVCESDTFVIAAGTDREFSVCGQNSGQHIYFDVEDMTEPVTIVMNMSREHTARLWEIKVTQIEFQQRAPSGCLQYHQDGRGVIQTMNFAENGRHLANQDYTICMRQAEGMCSIVYEPCDENSFKIGPAVAPLADDAGGSGESAIGEAREQCSDKIVMPCDSEEFLSAEGFSTSGLCDLLHCGNSFCSPGETTCRIESSTTPFNIRVMFGPAVREESPEDNLGMCLKYEQQPCVS</sequence>
<name>A0AAV7XEV2_9NEOP</name>
<comment type="caution">
    <text evidence="2">Lacks conserved residue(s) required for the propagation of feature annotation.</text>
</comment>
<dbReference type="PANTHER" id="PTHR33236">
    <property type="entry name" value="INTRAFLAGELLAR TRANSPORT PROTEIN 122 FAMILY PROTEIN-RELATED"/>
    <property type="match status" value="1"/>
</dbReference>
<keyword evidence="1" id="KW-1015">Disulfide bond</keyword>
<dbReference type="Gene3D" id="2.60.120.290">
    <property type="entry name" value="Spermadhesin, CUB domain"/>
    <property type="match status" value="1"/>
</dbReference>
<evidence type="ECO:0000256" key="1">
    <source>
        <dbReference type="ARBA" id="ARBA00023157"/>
    </source>
</evidence>
<evidence type="ECO:0000256" key="2">
    <source>
        <dbReference type="PROSITE-ProRule" id="PRU00059"/>
    </source>
</evidence>
<reference evidence="4" key="1">
    <citation type="submission" date="2022-12" db="EMBL/GenBank/DDBJ databases">
        <title>Chromosome-level genome assembly of the bean flower thrips Megalurothrips usitatus.</title>
        <authorList>
            <person name="Ma L."/>
            <person name="Liu Q."/>
            <person name="Li H."/>
            <person name="Cai W."/>
        </authorList>
    </citation>
    <scope>NUCLEOTIDE SEQUENCE</scope>
    <source>
        <strain evidence="4">Cailab_2022a</strain>
    </source>
</reference>
<dbReference type="InterPro" id="IPR035914">
    <property type="entry name" value="Sperma_CUB_dom_sf"/>
</dbReference>
<organism evidence="4 5">
    <name type="scientific">Megalurothrips usitatus</name>
    <name type="common">bean blossom thrips</name>
    <dbReference type="NCBI Taxonomy" id="439358"/>
    <lineage>
        <taxon>Eukaryota</taxon>
        <taxon>Metazoa</taxon>
        <taxon>Ecdysozoa</taxon>
        <taxon>Arthropoda</taxon>
        <taxon>Hexapoda</taxon>
        <taxon>Insecta</taxon>
        <taxon>Pterygota</taxon>
        <taxon>Neoptera</taxon>
        <taxon>Paraneoptera</taxon>
        <taxon>Thysanoptera</taxon>
        <taxon>Terebrantia</taxon>
        <taxon>Thripoidea</taxon>
        <taxon>Thripidae</taxon>
        <taxon>Megalurothrips</taxon>
    </lineage>
</organism>
<proteinExistence type="predicted"/>
<dbReference type="EMBL" id="JAPTSV010000012">
    <property type="protein sequence ID" value="KAJ1522000.1"/>
    <property type="molecule type" value="Genomic_DNA"/>
</dbReference>
<dbReference type="PROSITE" id="PS01180">
    <property type="entry name" value="CUB"/>
    <property type="match status" value="1"/>
</dbReference>
<dbReference type="InterPro" id="IPR000859">
    <property type="entry name" value="CUB_dom"/>
</dbReference>
<accession>A0AAV7XEV2</accession>
<dbReference type="AlphaFoldDB" id="A0AAV7XEV2"/>
<dbReference type="Pfam" id="PF26080">
    <property type="entry name" value="CUB_animal"/>
    <property type="match status" value="1"/>
</dbReference>
<evidence type="ECO:0000313" key="4">
    <source>
        <dbReference type="EMBL" id="KAJ1522000.1"/>
    </source>
</evidence>
<dbReference type="InterPro" id="IPR058698">
    <property type="entry name" value="CUB_metazoa"/>
</dbReference>
<keyword evidence="5" id="KW-1185">Reference proteome</keyword>